<dbReference type="EMBL" id="OP031061">
    <property type="protein sequence ID" value="UVN06011.1"/>
    <property type="molecule type" value="Genomic_DNA"/>
</dbReference>
<feature type="domain" description="HTH cro/C1-type" evidence="1">
    <location>
        <begin position="29"/>
        <end position="69"/>
    </location>
</feature>
<dbReference type="Gene3D" id="1.10.260.40">
    <property type="entry name" value="lambda repressor-like DNA-binding domains"/>
    <property type="match status" value="1"/>
</dbReference>
<sequence>MKKSTFRKIYDRLPNRKVEAPKADFVRRMAEICKVHPTTVRCWLAGTQKPDALKISIISKELGVPENELFNN</sequence>
<evidence type="ECO:0000313" key="2">
    <source>
        <dbReference type="EMBL" id="UVN06011.1"/>
    </source>
</evidence>
<accession>A0ABY5T5Q1</accession>
<evidence type="ECO:0000313" key="3">
    <source>
        <dbReference type="Proteomes" id="UP001160508"/>
    </source>
</evidence>
<evidence type="ECO:0000259" key="1">
    <source>
        <dbReference type="PROSITE" id="PS50943"/>
    </source>
</evidence>
<dbReference type="PROSITE" id="PS50943">
    <property type="entry name" value="HTH_CROC1"/>
    <property type="match status" value="1"/>
</dbReference>
<dbReference type="InterPro" id="IPR001387">
    <property type="entry name" value="Cro/C1-type_HTH"/>
</dbReference>
<keyword evidence="3" id="KW-1185">Reference proteome</keyword>
<reference evidence="2" key="1">
    <citation type="submission" date="2022-07" db="EMBL/GenBank/DDBJ databases">
        <authorList>
            <person name="Nishijima S."/>
        </authorList>
    </citation>
    <scope>NUCLEOTIDE SEQUENCE</scope>
    <source>
        <strain evidence="2">1827_77749</strain>
    </source>
</reference>
<name>A0ABY5T5Q1_9VIRU</name>
<dbReference type="CDD" id="cd00093">
    <property type="entry name" value="HTH_XRE"/>
    <property type="match status" value="1"/>
</dbReference>
<dbReference type="InterPro" id="IPR010982">
    <property type="entry name" value="Lambda_DNA-bd_dom_sf"/>
</dbReference>
<organism evidence="2 3">
    <name type="scientific">Bacteriophage sp</name>
    <dbReference type="NCBI Taxonomy" id="38018"/>
    <lineage>
        <taxon>Viruses</taxon>
    </lineage>
</organism>
<dbReference type="Proteomes" id="UP001160508">
    <property type="component" value="Segment"/>
</dbReference>
<protein>
    <submittedName>
        <fullName evidence="2">CII protein</fullName>
    </submittedName>
</protein>
<proteinExistence type="predicted"/>